<keyword evidence="5 7" id="KW-1133">Transmembrane helix</keyword>
<protein>
    <submittedName>
        <fullName evidence="10">Sodium/potassium-transporting ATPase subunit beta</fullName>
    </submittedName>
</protein>
<evidence type="ECO:0000313" key="8">
    <source>
        <dbReference type="EMBL" id="VDL60802.1"/>
    </source>
</evidence>
<dbReference type="AlphaFoldDB" id="A0A158QF81"/>
<evidence type="ECO:0000256" key="7">
    <source>
        <dbReference type="SAM" id="Phobius"/>
    </source>
</evidence>
<evidence type="ECO:0000313" key="9">
    <source>
        <dbReference type="Proteomes" id="UP000274504"/>
    </source>
</evidence>
<dbReference type="Gene3D" id="2.60.40.1660">
    <property type="entry name" value="Na, k-atpase alpha subunit"/>
    <property type="match status" value="2"/>
</dbReference>
<dbReference type="GO" id="GO:1990573">
    <property type="term" value="P:potassium ion import across plasma membrane"/>
    <property type="evidence" value="ECO:0007669"/>
    <property type="project" value="TreeGrafter"/>
</dbReference>
<dbReference type="GO" id="GO:0001671">
    <property type="term" value="F:ATPase activator activity"/>
    <property type="evidence" value="ECO:0007669"/>
    <property type="project" value="TreeGrafter"/>
</dbReference>
<dbReference type="Proteomes" id="UP000274504">
    <property type="component" value="Unassembled WGS sequence"/>
</dbReference>
<evidence type="ECO:0000256" key="1">
    <source>
        <dbReference type="ARBA" id="ARBA00004606"/>
    </source>
</evidence>
<evidence type="ECO:0000313" key="10">
    <source>
        <dbReference type="WBParaSite" id="HDID_0000848601-mRNA-1"/>
    </source>
</evidence>
<dbReference type="GO" id="GO:0036376">
    <property type="term" value="P:sodium ion export across plasma membrane"/>
    <property type="evidence" value="ECO:0007669"/>
    <property type="project" value="TreeGrafter"/>
</dbReference>
<organism evidence="10">
    <name type="scientific">Hymenolepis diminuta</name>
    <name type="common">Rat tapeworm</name>
    <dbReference type="NCBI Taxonomy" id="6216"/>
    <lineage>
        <taxon>Eukaryota</taxon>
        <taxon>Metazoa</taxon>
        <taxon>Spiralia</taxon>
        <taxon>Lophotrochozoa</taxon>
        <taxon>Platyhelminthes</taxon>
        <taxon>Cestoda</taxon>
        <taxon>Eucestoda</taxon>
        <taxon>Cyclophyllidea</taxon>
        <taxon>Hymenolepididae</taxon>
        <taxon>Hymenolepis</taxon>
    </lineage>
</organism>
<dbReference type="GO" id="GO:0006883">
    <property type="term" value="P:intracellular sodium ion homeostasis"/>
    <property type="evidence" value="ECO:0007669"/>
    <property type="project" value="TreeGrafter"/>
</dbReference>
<keyword evidence="3 7" id="KW-0812">Transmembrane</keyword>
<dbReference type="InterPro" id="IPR000402">
    <property type="entry name" value="Na/K_ATPase_sub_beta"/>
</dbReference>
<dbReference type="Pfam" id="PF00287">
    <property type="entry name" value="Na_K-ATPase"/>
    <property type="match status" value="2"/>
</dbReference>
<feature type="transmembrane region" description="Helical" evidence="7">
    <location>
        <begin position="20"/>
        <end position="41"/>
    </location>
</feature>
<dbReference type="GO" id="GO:0030007">
    <property type="term" value="P:intracellular potassium ion homeostasis"/>
    <property type="evidence" value="ECO:0007669"/>
    <property type="project" value="TreeGrafter"/>
</dbReference>
<keyword evidence="4" id="KW-0735">Signal-anchor</keyword>
<proteinExistence type="inferred from homology"/>
<sequence>MNLHNQTVTMTMNHYLVRFLYYFVFYSVTAGLTIGYLYWYLYFQVPLNYPALTGMQNAMKMNPGLSYLPHPDMYSSVIVFRPRETLNYFRMVDEQAAFLHRYRYSSNVGMLRDCALENEFQQDQNRPCRYYLDAAGPCGARTRFGSDFVCVILKMNRIFGWLPDPVDNGTGVLVKCSGATEDDTFNLGSITYYDIDYRFTSAQIQVGKVENGSFNKIYFPYRSQSGYQQPLVFVKFENVAKHTFIRDHDRVLLGKHYEAGYFTNRWRRRGFNCKLWRQRLCRVIYFVLFYVVLLGISICLIQAVMYFDIDREKPALTGLNSALGFNPGLSIIPSSDIHGNLIRLTSRRFEISEGFTSELLVFLAPYQRAGDRVEVMQCARNDGTYKFESTRPCAFDLDSAWPCNVDSLFGYDGESPCILLKMNKIYGWLPDPVEGADGVVVKCEGVTLDDQINLGYVGYYDLSNHHFKLGFAARSEGKTDNGTFHSDFFPYVNQHWYLQPIVWVVFNEMRRDGLIRVQCHLIAKNIHVDFTTAEGSVQFEILAE</sequence>
<comment type="subcellular location">
    <subcellularLocation>
        <location evidence="1">Membrane</location>
        <topology evidence="1">Single-pass type II membrane protein</topology>
    </subcellularLocation>
</comment>
<dbReference type="STRING" id="6216.A0A158QF81"/>
<reference evidence="8 9" key="2">
    <citation type="submission" date="2018-11" db="EMBL/GenBank/DDBJ databases">
        <authorList>
            <consortium name="Pathogen Informatics"/>
        </authorList>
    </citation>
    <scope>NUCLEOTIDE SEQUENCE [LARGE SCALE GENOMIC DNA]</scope>
</reference>
<dbReference type="GO" id="GO:0005890">
    <property type="term" value="C:sodium:potassium-exchanging ATPase complex"/>
    <property type="evidence" value="ECO:0007669"/>
    <property type="project" value="InterPro"/>
</dbReference>
<evidence type="ECO:0000256" key="4">
    <source>
        <dbReference type="ARBA" id="ARBA00022968"/>
    </source>
</evidence>
<accession>A0A158QF81</accession>
<gene>
    <name evidence="8" type="ORF">HDID_LOCUS8484</name>
</gene>
<evidence type="ECO:0000256" key="3">
    <source>
        <dbReference type="ARBA" id="ARBA00022692"/>
    </source>
</evidence>
<dbReference type="PANTHER" id="PTHR11523:SF28">
    <property type="entry name" value="NA_K-ATPASE BETA SUBUNIT ISOFORM 4-RELATED"/>
    <property type="match status" value="1"/>
</dbReference>
<keyword evidence="6 7" id="KW-0472">Membrane</keyword>
<dbReference type="PANTHER" id="PTHR11523">
    <property type="entry name" value="SODIUM/POTASSIUM-DEPENDENT ATPASE BETA SUBUNIT"/>
    <property type="match status" value="1"/>
</dbReference>
<comment type="similarity">
    <text evidence="2">Belongs to the X(+)/potassium ATPases subunit beta family.</text>
</comment>
<dbReference type="WBParaSite" id="HDID_0000848601-mRNA-1">
    <property type="protein sequence ID" value="HDID_0000848601-mRNA-1"/>
    <property type="gene ID" value="HDID_0000848601"/>
</dbReference>
<dbReference type="EMBL" id="UYSG01011085">
    <property type="protein sequence ID" value="VDL60802.1"/>
    <property type="molecule type" value="Genomic_DNA"/>
</dbReference>
<name>A0A158QF81_HYMDI</name>
<dbReference type="InterPro" id="IPR038702">
    <property type="entry name" value="Na/K_ATPase_sub_beta_sf"/>
</dbReference>
<evidence type="ECO:0000256" key="6">
    <source>
        <dbReference type="ARBA" id="ARBA00023136"/>
    </source>
</evidence>
<evidence type="ECO:0000256" key="2">
    <source>
        <dbReference type="ARBA" id="ARBA00005876"/>
    </source>
</evidence>
<dbReference type="OrthoDB" id="5912413at2759"/>
<evidence type="ECO:0000256" key="5">
    <source>
        <dbReference type="ARBA" id="ARBA00022989"/>
    </source>
</evidence>
<feature type="transmembrane region" description="Helical" evidence="7">
    <location>
        <begin position="283"/>
        <end position="307"/>
    </location>
</feature>
<reference evidence="10" key="1">
    <citation type="submission" date="2016-04" db="UniProtKB">
        <authorList>
            <consortium name="WormBaseParasite"/>
        </authorList>
    </citation>
    <scope>IDENTIFICATION</scope>
</reference>